<proteinExistence type="predicted"/>
<feature type="domain" description="Response regulatory" evidence="5">
    <location>
        <begin position="25"/>
        <end position="140"/>
    </location>
</feature>
<dbReference type="GO" id="GO:0000160">
    <property type="term" value="P:phosphorelay signal transduction system"/>
    <property type="evidence" value="ECO:0007669"/>
    <property type="project" value="InterPro"/>
</dbReference>
<dbReference type="PANTHER" id="PTHR45566:SF2">
    <property type="entry name" value="NARL SUBFAMILY"/>
    <property type="match status" value="1"/>
</dbReference>
<evidence type="ECO:0000256" key="3">
    <source>
        <dbReference type="PROSITE-ProRule" id="PRU00169"/>
    </source>
</evidence>
<name>A0A5M6CMU5_9BACT</name>
<dbReference type="AlphaFoldDB" id="A0A5M6CMU5"/>
<dbReference type="CDD" id="cd06170">
    <property type="entry name" value="LuxR_C_like"/>
    <property type="match status" value="1"/>
</dbReference>
<dbReference type="GO" id="GO:0006355">
    <property type="term" value="P:regulation of DNA-templated transcription"/>
    <property type="evidence" value="ECO:0007669"/>
    <property type="project" value="InterPro"/>
</dbReference>
<dbReference type="Pfam" id="PF00072">
    <property type="entry name" value="Response_reg"/>
    <property type="match status" value="1"/>
</dbReference>
<dbReference type="InterPro" id="IPR051015">
    <property type="entry name" value="EvgA-like"/>
</dbReference>
<dbReference type="SMART" id="SM00448">
    <property type="entry name" value="REC"/>
    <property type="match status" value="1"/>
</dbReference>
<dbReference type="InterPro" id="IPR000792">
    <property type="entry name" value="Tscrpt_reg_LuxR_C"/>
</dbReference>
<evidence type="ECO:0000256" key="2">
    <source>
        <dbReference type="ARBA" id="ARBA00023125"/>
    </source>
</evidence>
<feature type="domain" description="HTH luxR-type" evidence="4">
    <location>
        <begin position="162"/>
        <end position="228"/>
    </location>
</feature>
<dbReference type="PRINTS" id="PR00038">
    <property type="entry name" value="HTHLUXR"/>
</dbReference>
<keyword evidence="2" id="KW-0238">DNA-binding</keyword>
<accession>A0A5M6CMU5</accession>
<evidence type="ECO:0000259" key="4">
    <source>
        <dbReference type="PROSITE" id="PS50043"/>
    </source>
</evidence>
<dbReference type="Proteomes" id="UP000323632">
    <property type="component" value="Unassembled WGS sequence"/>
</dbReference>
<dbReference type="CDD" id="cd17535">
    <property type="entry name" value="REC_NarL-like"/>
    <property type="match status" value="1"/>
</dbReference>
<dbReference type="InterPro" id="IPR058245">
    <property type="entry name" value="NreC/VraR/RcsB-like_REC"/>
</dbReference>
<dbReference type="PANTHER" id="PTHR45566">
    <property type="entry name" value="HTH-TYPE TRANSCRIPTIONAL REGULATOR YHJB-RELATED"/>
    <property type="match status" value="1"/>
</dbReference>
<dbReference type="PROSITE" id="PS50043">
    <property type="entry name" value="HTH_LUXR_2"/>
    <property type="match status" value="1"/>
</dbReference>
<organism evidence="6 7">
    <name type="scientific">Taibaiella lutea</name>
    <dbReference type="NCBI Taxonomy" id="2608001"/>
    <lineage>
        <taxon>Bacteria</taxon>
        <taxon>Pseudomonadati</taxon>
        <taxon>Bacteroidota</taxon>
        <taxon>Chitinophagia</taxon>
        <taxon>Chitinophagales</taxon>
        <taxon>Chitinophagaceae</taxon>
        <taxon>Taibaiella</taxon>
    </lineage>
</organism>
<evidence type="ECO:0000259" key="5">
    <source>
        <dbReference type="PROSITE" id="PS50110"/>
    </source>
</evidence>
<comment type="caution">
    <text evidence="6">The sequence shown here is derived from an EMBL/GenBank/DDBJ whole genome shotgun (WGS) entry which is preliminary data.</text>
</comment>
<dbReference type="GO" id="GO:0003677">
    <property type="term" value="F:DNA binding"/>
    <property type="evidence" value="ECO:0007669"/>
    <property type="project" value="UniProtKB-KW"/>
</dbReference>
<reference evidence="6 7" key="1">
    <citation type="submission" date="2019-09" db="EMBL/GenBank/DDBJ databases">
        <title>Genome sequence and assembly of Taibaiella sp.</title>
        <authorList>
            <person name="Chhetri G."/>
        </authorList>
    </citation>
    <scope>NUCLEOTIDE SEQUENCE [LARGE SCALE GENOMIC DNA]</scope>
    <source>
        <strain evidence="6 7">KVB11</strain>
    </source>
</reference>
<keyword evidence="7" id="KW-1185">Reference proteome</keyword>
<feature type="modified residue" description="4-aspartylphosphate" evidence="3">
    <location>
        <position position="75"/>
    </location>
</feature>
<dbReference type="PROSITE" id="PS50110">
    <property type="entry name" value="RESPONSE_REGULATORY"/>
    <property type="match status" value="1"/>
</dbReference>
<evidence type="ECO:0000313" key="7">
    <source>
        <dbReference type="Proteomes" id="UP000323632"/>
    </source>
</evidence>
<dbReference type="InterPro" id="IPR001789">
    <property type="entry name" value="Sig_transdc_resp-reg_receiver"/>
</dbReference>
<dbReference type="InterPro" id="IPR016032">
    <property type="entry name" value="Sig_transdc_resp-reg_C-effctor"/>
</dbReference>
<dbReference type="SUPFAM" id="SSF52172">
    <property type="entry name" value="CheY-like"/>
    <property type="match status" value="1"/>
</dbReference>
<dbReference type="Pfam" id="PF00196">
    <property type="entry name" value="GerE"/>
    <property type="match status" value="1"/>
</dbReference>
<dbReference type="EMBL" id="VWSH01000001">
    <property type="protein sequence ID" value="KAA5536357.1"/>
    <property type="molecule type" value="Genomic_DNA"/>
</dbReference>
<protein>
    <submittedName>
        <fullName evidence="6">Response regulator transcription factor</fullName>
    </submittedName>
</protein>
<gene>
    <name evidence="6" type="ORF">F0919_01430</name>
</gene>
<dbReference type="SUPFAM" id="SSF46894">
    <property type="entry name" value="C-terminal effector domain of the bipartite response regulators"/>
    <property type="match status" value="1"/>
</dbReference>
<sequence>MAKPAFHLLLQEPKSKSKYQKLMVKIIIADDHPVVLFGTKSFLEQKGFEVIMACENGLEAYNQIITKKPDIALLDMSMPGLSGIDILAKLKTNNYVVKCVLLTMHNDVSLFNRARELDVKGYLLKDFALEELEKCILEVMKGNTYFSTHLNQKLTIQHNDDENPNLQDLTFAERKILELVAEQKSTKEIAALLFISEKTVETHRSHIIKKLNIPQTKNALLIWAMKTKK</sequence>
<dbReference type="InterPro" id="IPR011006">
    <property type="entry name" value="CheY-like_superfamily"/>
</dbReference>
<evidence type="ECO:0000256" key="1">
    <source>
        <dbReference type="ARBA" id="ARBA00022553"/>
    </source>
</evidence>
<dbReference type="SMART" id="SM00421">
    <property type="entry name" value="HTH_LUXR"/>
    <property type="match status" value="1"/>
</dbReference>
<dbReference type="Gene3D" id="3.40.50.2300">
    <property type="match status" value="1"/>
</dbReference>
<keyword evidence="1 3" id="KW-0597">Phosphoprotein</keyword>
<evidence type="ECO:0000313" key="6">
    <source>
        <dbReference type="EMBL" id="KAA5536357.1"/>
    </source>
</evidence>